<dbReference type="PROSITE" id="PS00059">
    <property type="entry name" value="ADH_ZINC"/>
    <property type="match status" value="1"/>
</dbReference>
<dbReference type="Gene3D" id="3.40.50.720">
    <property type="entry name" value="NAD(P)-binding Rossmann-like Domain"/>
    <property type="match status" value="1"/>
</dbReference>
<evidence type="ECO:0000256" key="6">
    <source>
        <dbReference type="RuleBase" id="RU361277"/>
    </source>
</evidence>
<dbReference type="PANTHER" id="PTHR42940">
    <property type="entry name" value="ALCOHOL DEHYDROGENASE 1-RELATED"/>
    <property type="match status" value="1"/>
</dbReference>
<dbReference type="GO" id="GO:0005737">
    <property type="term" value="C:cytoplasm"/>
    <property type="evidence" value="ECO:0007669"/>
    <property type="project" value="TreeGrafter"/>
</dbReference>
<evidence type="ECO:0000256" key="1">
    <source>
        <dbReference type="ARBA" id="ARBA00001947"/>
    </source>
</evidence>
<evidence type="ECO:0000259" key="8">
    <source>
        <dbReference type="SMART" id="SM00829"/>
    </source>
</evidence>
<dbReference type="InterPro" id="IPR013149">
    <property type="entry name" value="ADH-like_C"/>
</dbReference>
<comment type="cofactor">
    <cofactor evidence="1 6">
        <name>Zn(2+)</name>
        <dbReference type="ChEBI" id="CHEBI:29105"/>
    </cofactor>
</comment>
<accession>A0A194WB01</accession>
<evidence type="ECO:0000256" key="3">
    <source>
        <dbReference type="ARBA" id="ARBA00022723"/>
    </source>
</evidence>
<dbReference type="SMR" id="A0A194WB01"/>
<feature type="region of interest" description="Disordered" evidence="7">
    <location>
        <begin position="1"/>
        <end position="23"/>
    </location>
</feature>
<dbReference type="Proteomes" id="UP000078559">
    <property type="component" value="Chromosome 11"/>
</dbReference>
<comment type="similarity">
    <text evidence="2 6">Belongs to the zinc-containing alcohol dehydrogenase family.</text>
</comment>
<keyword evidence="10" id="KW-1185">Reference proteome</keyword>
<dbReference type="EMBL" id="CM003108">
    <property type="protein sequence ID" value="KUI73611.1"/>
    <property type="molecule type" value="Genomic_DNA"/>
</dbReference>
<dbReference type="Pfam" id="PF00107">
    <property type="entry name" value="ADH_zinc_N"/>
    <property type="match status" value="1"/>
</dbReference>
<dbReference type="Gene3D" id="3.90.180.10">
    <property type="entry name" value="Medium-chain alcohol dehydrogenases, catalytic domain"/>
    <property type="match status" value="1"/>
</dbReference>
<dbReference type="InterPro" id="IPR036291">
    <property type="entry name" value="NAD(P)-bd_dom_sf"/>
</dbReference>
<protein>
    <submittedName>
        <fullName evidence="9">Alcohol dehydrogenase</fullName>
    </submittedName>
</protein>
<dbReference type="InterPro" id="IPR013154">
    <property type="entry name" value="ADH-like_N"/>
</dbReference>
<dbReference type="CDD" id="cd05283">
    <property type="entry name" value="CAD1"/>
    <property type="match status" value="1"/>
</dbReference>
<keyword evidence="5" id="KW-0560">Oxidoreductase</keyword>
<evidence type="ECO:0000256" key="7">
    <source>
        <dbReference type="SAM" id="MobiDB-lite"/>
    </source>
</evidence>
<dbReference type="SUPFAM" id="SSF50129">
    <property type="entry name" value="GroES-like"/>
    <property type="match status" value="1"/>
</dbReference>
<dbReference type="SUPFAM" id="SSF51735">
    <property type="entry name" value="NAD(P)-binding Rossmann-fold domains"/>
    <property type="match status" value="1"/>
</dbReference>
<dbReference type="InterPro" id="IPR011032">
    <property type="entry name" value="GroES-like_sf"/>
</dbReference>
<dbReference type="InterPro" id="IPR002328">
    <property type="entry name" value="ADH_Zn_CS"/>
</dbReference>
<dbReference type="InterPro" id="IPR047109">
    <property type="entry name" value="CAD-like"/>
</dbReference>
<evidence type="ECO:0000313" key="10">
    <source>
        <dbReference type="Proteomes" id="UP000078559"/>
    </source>
</evidence>
<evidence type="ECO:0000313" key="9">
    <source>
        <dbReference type="EMBL" id="KUI73611.1"/>
    </source>
</evidence>
<evidence type="ECO:0000256" key="5">
    <source>
        <dbReference type="ARBA" id="ARBA00023002"/>
    </source>
</evidence>
<organism evidence="9 10">
    <name type="scientific">Cytospora mali</name>
    <name type="common">Apple Valsa canker fungus</name>
    <name type="synonym">Valsa mali</name>
    <dbReference type="NCBI Taxonomy" id="578113"/>
    <lineage>
        <taxon>Eukaryota</taxon>
        <taxon>Fungi</taxon>
        <taxon>Dikarya</taxon>
        <taxon>Ascomycota</taxon>
        <taxon>Pezizomycotina</taxon>
        <taxon>Sordariomycetes</taxon>
        <taxon>Sordariomycetidae</taxon>
        <taxon>Diaporthales</taxon>
        <taxon>Cytosporaceae</taxon>
        <taxon>Cytospora</taxon>
    </lineage>
</organism>
<evidence type="ECO:0000256" key="4">
    <source>
        <dbReference type="ARBA" id="ARBA00022833"/>
    </source>
</evidence>
<dbReference type="AlphaFoldDB" id="A0A194WB01"/>
<dbReference type="FunFam" id="3.90.180.10:FF:000022">
    <property type="entry name" value="NADP-dependent alcohol dehydrogenase"/>
    <property type="match status" value="1"/>
</dbReference>
<sequence>MPTFTVFRGDKSGAPKKSTTTKPDELTGDSVLLKVTASGVCGTDLHYKTADMVLGHEGVGVVEALGPNCKLLKKGDRVGWGYEHDSCGHCRQCLTGTEQYCNERAMYSYADLDQGSFASHAIWREAYLFKIPDGMTDEEAAPFQCAGATVWTALMAYNTRPTETVGIMGVGGLGHIAIQFANKIGARVVVLSGTDSKKEEAMRLGAHEFIATKGQKELKVKSKLDRLLVTTSAQPDWDLLMPIMAAGSTIHPLSVASGNFTIPYMAMLASGITIQGSVVAARQMHRDMLDFAALHQIKPVVQTFPMTEEGIKEAMDKLESGKIHFRAVLVPQ</sequence>
<dbReference type="FunFam" id="3.40.50.720:FF:000022">
    <property type="entry name" value="Cinnamyl alcohol dehydrogenase"/>
    <property type="match status" value="1"/>
</dbReference>
<keyword evidence="4 6" id="KW-0862">Zinc</keyword>
<keyword evidence="3 6" id="KW-0479">Metal-binding</keyword>
<dbReference type="PANTHER" id="PTHR42940:SF7">
    <property type="entry name" value="ALCOHOL DEHYDROGENASE-LIKE N-TERMINAL DOMAIN-CONTAINING PROTEIN"/>
    <property type="match status" value="1"/>
</dbReference>
<name>A0A194WB01_CYTMA</name>
<gene>
    <name evidence="9" type="ORF">VM1G_09212</name>
</gene>
<feature type="domain" description="Enoyl reductase (ER)" evidence="8">
    <location>
        <begin position="9"/>
        <end position="329"/>
    </location>
</feature>
<dbReference type="OrthoDB" id="1879366at2759"/>
<dbReference type="GO" id="GO:0004022">
    <property type="term" value="F:alcohol dehydrogenase (NAD+) activity"/>
    <property type="evidence" value="ECO:0007669"/>
    <property type="project" value="TreeGrafter"/>
</dbReference>
<proteinExistence type="inferred from homology"/>
<reference evidence="9" key="1">
    <citation type="submission" date="2014-12" db="EMBL/GenBank/DDBJ databases">
        <title>Genome Sequence of Valsa Canker Pathogens Uncovers a Specific Adaption of Colonization on Woody Bark.</title>
        <authorList>
            <person name="Yin Z."/>
            <person name="Liu H."/>
            <person name="Gao X."/>
            <person name="Li Z."/>
            <person name="Song N."/>
            <person name="Ke X."/>
            <person name="Dai Q."/>
            <person name="Wu Y."/>
            <person name="Sun Y."/>
            <person name="Xu J.-R."/>
            <person name="Kang Z.K."/>
            <person name="Wang L."/>
            <person name="Huang L."/>
        </authorList>
    </citation>
    <scope>NUCLEOTIDE SEQUENCE [LARGE SCALE GENOMIC DNA]</scope>
    <source>
        <strain evidence="9">03-8</strain>
    </source>
</reference>
<dbReference type="SMART" id="SM00829">
    <property type="entry name" value="PKS_ER"/>
    <property type="match status" value="1"/>
</dbReference>
<dbReference type="Pfam" id="PF08240">
    <property type="entry name" value="ADH_N"/>
    <property type="match status" value="1"/>
</dbReference>
<dbReference type="GO" id="GO:0008270">
    <property type="term" value="F:zinc ion binding"/>
    <property type="evidence" value="ECO:0007669"/>
    <property type="project" value="InterPro"/>
</dbReference>
<dbReference type="InterPro" id="IPR020843">
    <property type="entry name" value="ER"/>
</dbReference>
<evidence type="ECO:0000256" key="2">
    <source>
        <dbReference type="ARBA" id="ARBA00008072"/>
    </source>
</evidence>